<dbReference type="InterPro" id="IPR007815">
    <property type="entry name" value="Emycin_Estase"/>
</dbReference>
<dbReference type="STRING" id="745776.DGo_CA1288"/>
<dbReference type="CDD" id="cd14728">
    <property type="entry name" value="Ere-like"/>
    <property type="match status" value="1"/>
</dbReference>
<dbReference type="KEGG" id="dgo:DGo_CA1288"/>
<keyword evidence="2" id="KW-1185">Reference proteome</keyword>
<evidence type="ECO:0000313" key="2">
    <source>
        <dbReference type="Proteomes" id="UP000007575"/>
    </source>
</evidence>
<dbReference type="EMBL" id="CP002191">
    <property type="protein sequence ID" value="AFD25215.1"/>
    <property type="molecule type" value="Genomic_DNA"/>
</dbReference>
<protein>
    <submittedName>
        <fullName evidence="1">Putative erythromycin esterase</fullName>
    </submittedName>
</protein>
<dbReference type="PATRIC" id="fig|745776.4.peg.1327"/>
<dbReference type="AlphaFoldDB" id="H8GSE2"/>
<dbReference type="OrthoDB" id="4329964at2"/>
<dbReference type="eggNOG" id="COG2312">
    <property type="taxonomic scope" value="Bacteria"/>
</dbReference>
<gene>
    <name evidence="1" type="ordered locus">DGo_CA1288</name>
</gene>
<dbReference type="InterPro" id="IPR052036">
    <property type="entry name" value="Hydrolase/PRTase-associated"/>
</dbReference>
<dbReference type="PIRSF" id="PIRSF036794">
    <property type="entry name" value="UCP_erythr_ester"/>
    <property type="match status" value="1"/>
</dbReference>
<accession>H8GSE2</accession>
<dbReference type="Gene3D" id="3.30.1870.10">
    <property type="entry name" value="EreA-like, domain 2"/>
    <property type="match status" value="1"/>
</dbReference>
<dbReference type="PANTHER" id="PTHR31299:SF0">
    <property type="entry name" value="ESTERASE, PUTATIVE (AFU_ORTHOLOGUE AFUA_1G05850)-RELATED"/>
    <property type="match status" value="1"/>
</dbReference>
<name>H8GSE2_DEIGI</name>
<organism evidence="1 2">
    <name type="scientific">Deinococcus gobiensis (strain DSM 21396 / JCM 16679 / CGMCC 1.7299 / I-0)</name>
    <dbReference type="NCBI Taxonomy" id="745776"/>
    <lineage>
        <taxon>Bacteria</taxon>
        <taxon>Thermotogati</taxon>
        <taxon>Deinococcota</taxon>
        <taxon>Deinococci</taxon>
        <taxon>Deinococcales</taxon>
        <taxon>Deinococcaceae</taxon>
        <taxon>Deinococcus</taxon>
    </lineage>
</organism>
<dbReference type="PANTHER" id="PTHR31299">
    <property type="entry name" value="ESTERASE, PUTATIVE (AFU_ORTHOLOGUE AFUA_1G05850)-RELATED"/>
    <property type="match status" value="1"/>
</dbReference>
<proteinExistence type="predicted"/>
<dbReference type="HOGENOM" id="CLU_039169_0_0_0"/>
<evidence type="ECO:0000313" key="1">
    <source>
        <dbReference type="EMBL" id="AFD25215.1"/>
    </source>
</evidence>
<reference evidence="1 2" key="1">
    <citation type="journal article" date="2012" name="PLoS ONE">
        <title>Genome sequence and transcriptome analysis of the radioresistant bacterium Deinococcus gobiensis: insights into the extreme environmental adaptations.</title>
        <authorList>
            <person name="Yuan M."/>
            <person name="Chen M."/>
            <person name="Zhang W."/>
            <person name="Lu W."/>
            <person name="Wang J."/>
            <person name="Yang M."/>
            <person name="Zhao P."/>
            <person name="Tang R."/>
            <person name="Li X."/>
            <person name="Hao Y."/>
            <person name="Zhou Z."/>
            <person name="Zhan Y."/>
            <person name="Yu H."/>
            <person name="Teng C."/>
            <person name="Yan Y."/>
            <person name="Ping S."/>
            <person name="Wang Y."/>
            <person name="Lin M."/>
        </authorList>
    </citation>
    <scope>NUCLEOTIDE SEQUENCE [LARGE SCALE GENOMIC DNA]</scope>
    <source>
        <strain evidence="1 2">I-0</strain>
    </source>
</reference>
<sequence length="388" mass="42153">MSTLYPSGPGWAMTRPGAALAAFLRTLPAPPRLLGLGEPTHGVSAFPGWRNRMLQVLVEEHGFRSIAIESDAVAALRVNTYVTAGEGTLDEIMASGFSHGFGTLPANRALVEWLRAFNAGRDPADRVRFYGFDPPLENMWAASPRASLLALHAFLSTHGQAGPAEAATIERLCGEDARWTDEAAALNPAASLGRTPQARELRVLADDLATLLRRQAPELAARPGFWEAELHARTATGLLRYHAVMADPVPTPIRVEGMLALRDLLMADHLTAVADRERPRGPTLVFAHNSHLQRPRSEMRMLGETLGWWGAGAHLGLRLGTAYAFIALHWRSSPPEVASEWPPATLYAARDLEGLGLPESAGTPQSAHFPLKAEQVPWLDGLLLLERE</sequence>
<dbReference type="RefSeq" id="WP_014684698.1">
    <property type="nucleotide sequence ID" value="NC_017790.1"/>
</dbReference>
<dbReference type="GO" id="GO:0046677">
    <property type="term" value="P:response to antibiotic"/>
    <property type="evidence" value="ECO:0007669"/>
    <property type="project" value="InterPro"/>
</dbReference>
<dbReference type="Pfam" id="PF05139">
    <property type="entry name" value="Erythro_esteras"/>
    <property type="match status" value="1"/>
</dbReference>
<dbReference type="Proteomes" id="UP000007575">
    <property type="component" value="Chromosome"/>
</dbReference>
<dbReference type="SUPFAM" id="SSF159501">
    <property type="entry name" value="EreA/ChaN-like"/>
    <property type="match status" value="1"/>
</dbReference>
<dbReference type="InterPro" id="IPR014622">
    <property type="entry name" value="UCP036794_erythomycin"/>
</dbReference>